<reference evidence="1" key="2">
    <citation type="journal article" date="2015" name="Data Brief">
        <title>Shoot transcriptome of the giant reed, Arundo donax.</title>
        <authorList>
            <person name="Barrero R.A."/>
            <person name="Guerrero F.D."/>
            <person name="Moolhuijzen P."/>
            <person name="Goolsby J.A."/>
            <person name="Tidwell J."/>
            <person name="Bellgard S.E."/>
            <person name="Bellgard M.I."/>
        </authorList>
    </citation>
    <scope>NUCLEOTIDE SEQUENCE</scope>
    <source>
        <tissue evidence="1">Shoot tissue taken approximately 20 cm above the soil surface</tissue>
    </source>
</reference>
<dbReference type="AlphaFoldDB" id="A0A0A9C8J5"/>
<protein>
    <submittedName>
        <fullName evidence="1">Uncharacterized protein</fullName>
    </submittedName>
</protein>
<dbReference type="EMBL" id="GBRH01227107">
    <property type="protein sequence ID" value="JAD70788.1"/>
    <property type="molecule type" value="Transcribed_RNA"/>
</dbReference>
<accession>A0A0A9C8J5</accession>
<sequence length="50" mass="5751">MAADSWMLEKCGGHYCTGHALPWSPNANDKVYSGRRVWCFHSPRRIPQMT</sequence>
<evidence type="ECO:0000313" key="1">
    <source>
        <dbReference type="EMBL" id="JAD70788.1"/>
    </source>
</evidence>
<name>A0A0A9C8J5_ARUDO</name>
<organism evidence="1">
    <name type="scientific">Arundo donax</name>
    <name type="common">Giant reed</name>
    <name type="synonym">Donax arundinaceus</name>
    <dbReference type="NCBI Taxonomy" id="35708"/>
    <lineage>
        <taxon>Eukaryota</taxon>
        <taxon>Viridiplantae</taxon>
        <taxon>Streptophyta</taxon>
        <taxon>Embryophyta</taxon>
        <taxon>Tracheophyta</taxon>
        <taxon>Spermatophyta</taxon>
        <taxon>Magnoliopsida</taxon>
        <taxon>Liliopsida</taxon>
        <taxon>Poales</taxon>
        <taxon>Poaceae</taxon>
        <taxon>PACMAD clade</taxon>
        <taxon>Arundinoideae</taxon>
        <taxon>Arundineae</taxon>
        <taxon>Arundo</taxon>
    </lineage>
</organism>
<proteinExistence type="predicted"/>
<reference evidence="1" key="1">
    <citation type="submission" date="2014-09" db="EMBL/GenBank/DDBJ databases">
        <authorList>
            <person name="Magalhaes I.L.F."/>
            <person name="Oliveira U."/>
            <person name="Santos F.R."/>
            <person name="Vidigal T.H.D.A."/>
            <person name="Brescovit A.D."/>
            <person name="Santos A.J."/>
        </authorList>
    </citation>
    <scope>NUCLEOTIDE SEQUENCE</scope>
    <source>
        <tissue evidence="1">Shoot tissue taken approximately 20 cm above the soil surface</tissue>
    </source>
</reference>